<keyword evidence="1" id="KW-0812">Transmembrane</keyword>
<feature type="transmembrane region" description="Helical" evidence="1">
    <location>
        <begin position="149"/>
        <end position="168"/>
    </location>
</feature>
<feature type="transmembrane region" description="Helical" evidence="1">
    <location>
        <begin position="115"/>
        <end position="137"/>
    </location>
</feature>
<reference evidence="2" key="1">
    <citation type="submission" date="2023-10" db="EMBL/GenBank/DDBJ databases">
        <title>Genome assembly of Pristionchus species.</title>
        <authorList>
            <person name="Yoshida K."/>
            <person name="Sommer R.J."/>
        </authorList>
    </citation>
    <scope>NUCLEOTIDE SEQUENCE</scope>
    <source>
        <strain evidence="2">RS5133</strain>
    </source>
</reference>
<evidence type="ECO:0000313" key="3">
    <source>
        <dbReference type="Proteomes" id="UP001432322"/>
    </source>
</evidence>
<dbReference type="EMBL" id="BTSY01000003">
    <property type="protein sequence ID" value="GMT19854.1"/>
    <property type="molecule type" value="Genomic_DNA"/>
</dbReference>
<keyword evidence="1" id="KW-1133">Transmembrane helix</keyword>
<feature type="transmembrane region" description="Helical" evidence="1">
    <location>
        <begin position="180"/>
        <end position="200"/>
    </location>
</feature>
<sequence>MCLKTVGVLRDYNAVLLDGYCSGFNCRRPGYEVEAVRYAMAIAGYCGEIIQRDLTIDESLEMISNGSADLAHYLIRQTPARMHKVAYSVAPFSQSYGFISAHRVRVRGETVLSMIPLWMGTLVFGSIIALAVLHTAHKHRLSLRPVRNWFSLVILKCVFAHICDYLRVMAKQANLKLSGLILCLAVVPFLFSSVCLTSVLESELRDELSKMTSLSPRVENLDQLISLMSTEGFSYVRTNKIYELAEFCKKEQCKQLERINRTMTYGSFAEYVESLEDEKKTTIMSADEMYEE</sequence>
<accession>A0AAV5VPZ9</accession>
<keyword evidence="1" id="KW-0472">Membrane</keyword>
<gene>
    <name evidence="2" type="ORF">PFISCL1PPCAC_11151</name>
</gene>
<dbReference type="Proteomes" id="UP001432322">
    <property type="component" value="Unassembled WGS sequence"/>
</dbReference>
<dbReference type="SUPFAM" id="SSF53850">
    <property type="entry name" value="Periplasmic binding protein-like II"/>
    <property type="match status" value="1"/>
</dbReference>
<evidence type="ECO:0000313" key="2">
    <source>
        <dbReference type="EMBL" id="GMT19854.1"/>
    </source>
</evidence>
<name>A0AAV5VPZ9_9BILA</name>
<comment type="caution">
    <text evidence="2">The sequence shown here is derived from an EMBL/GenBank/DDBJ whole genome shotgun (WGS) entry which is preliminary data.</text>
</comment>
<protein>
    <submittedName>
        <fullName evidence="2">Uncharacterized protein</fullName>
    </submittedName>
</protein>
<dbReference type="AlphaFoldDB" id="A0AAV5VPZ9"/>
<organism evidence="2 3">
    <name type="scientific">Pristionchus fissidentatus</name>
    <dbReference type="NCBI Taxonomy" id="1538716"/>
    <lineage>
        <taxon>Eukaryota</taxon>
        <taxon>Metazoa</taxon>
        <taxon>Ecdysozoa</taxon>
        <taxon>Nematoda</taxon>
        <taxon>Chromadorea</taxon>
        <taxon>Rhabditida</taxon>
        <taxon>Rhabditina</taxon>
        <taxon>Diplogasteromorpha</taxon>
        <taxon>Diplogasteroidea</taxon>
        <taxon>Neodiplogasteridae</taxon>
        <taxon>Pristionchus</taxon>
    </lineage>
</organism>
<proteinExistence type="predicted"/>
<evidence type="ECO:0000256" key="1">
    <source>
        <dbReference type="SAM" id="Phobius"/>
    </source>
</evidence>
<keyword evidence="3" id="KW-1185">Reference proteome</keyword>